<evidence type="ECO:0000256" key="1">
    <source>
        <dbReference type="SAM" id="SignalP"/>
    </source>
</evidence>
<dbReference type="InterPro" id="IPR001279">
    <property type="entry name" value="Metallo-B-lactamas"/>
</dbReference>
<feature type="signal peptide" evidence="1">
    <location>
        <begin position="1"/>
        <end position="20"/>
    </location>
</feature>
<dbReference type="CDD" id="cd07711">
    <property type="entry name" value="MBLAC1-like_MBL-fold"/>
    <property type="match status" value="1"/>
</dbReference>
<evidence type="ECO:0000313" key="4">
    <source>
        <dbReference type="WBParaSite" id="HCON_00165560-00001"/>
    </source>
</evidence>
<dbReference type="Pfam" id="PF00753">
    <property type="entry name" value="Lactamase_B"/>
    <property type="match status" value="1"/>
</dbReference>
<sequence>MKNRFIVVQLLAFFSASTFAKIAQFYIEPTQKVIPTYVTQLVEGSLQRIEQGSKMTASVSLVFDGGYYILVDTPSSADLKAKETMLRCLSAKSINPGEVQLAVTTHGHPDHFGQGNFFPNARHFFGSYEYVDDVYIKTELDVNDTMRITNNVELWNTPGHTAQDVSVMVSKVPCCGIVAVVGDLFYDEADALNISSQWFKEAWNPVVGKTSRDKVICHADYIIPGHGKLFKVDQRMKDMANCYKALNSPTELSPTTQSYTFPPFTFTTPQSSMASQQMETMPMPVTTPYSIPKLYDSGNHDFMSPIISQAQKSLPLLIKTVLSHTDAPPSSVDSNTSTTVDNENILAPVVEKAAFQLAKLLRVDQGAVSKKDPYPFTDFWQNTMQRIAKDINVNHIVSQAHTASMNKLGPVLNRLRSARDSLLNYYQY</sequence>
<dbReference type="OrthoDB" id="10250730at2759"/>
<protein>
    <submittedName>
        <fullName evidence="4">Lactamase_B domain-containing protein</fullName>
    </submittedName>
</protein>
<dbReference type="Proteomes" id="UP000025227">
    <property type="component" value="Unplaced"/>
</dbReference>
<dbReference type="Gene3D" id="3.60.15.10">
    <property type="entry name" value="Ribonuclease Z/Hydroxyacylglutathione hydrolase-like"/>
    <property type="match status" value="1"/>
</dbReference>
<evidence type="ECO:0000259" key="2">
    <source>
        <dbReference type="SMART" id="SM00849"/>
    </source>
</evidence>
<dbReference type="PANTHER" id="PTHR23200:SF39">
    <property type="entry name" value="PROTEIN CBG14679"/>
    <property type="match status" value="1"/>
</dbReference>
<name>A0A7I4Z0P5_HAECO</name>
<accession>A0A7I4Z0P5</accession>
<keyword evidence="3" id="KW-1185">Reference proteome</keyword>
<dbReference type="SUPFAM" id="SSF56281">
    <property type="entry name" value="Metallo-hydrolase/oxidoreductase"/>
    <property type="match status" value="1"/>
</dbReference>
<keyword evidence="1" id="KW-0732">Signal</keyword>
<feature type="domain" description="Metallo-beta-lactamase" evidence="2">
    <location>
        <begin position="56"/>
        <end position="226"/>
    </location>
</feature>
<dbReference type="InterPro" id="IPR039344">
    <property type="entry name" value="MBLAC1"/>
</dbReference>
<reference evidence="4" key="1">
    <citation type="submission" date="2020-12" db="UniProtKB">
        <authorList>
            <consortium name="WormBaseParasite"/>
        </authorList>
    </citation>
    <scope>IDENTIFICATION</scope>
    <source>
        <strain evidence="4">MHco3</strain>
    </source>
</reference>
<proteinExistence type="predicted"/>
<evidence type="ECO:0000313" key="3">
    <source>
        <dbReference type="Proteomes" id="UP000025227"/>
    </source>
</evidence>
<dbReference type="AlphaFoldDB" id="A0A7I4Z0P5"/>
<organism evidence="3 4">
    <name type="scientific">Haemonchus contortus</name>
    <name type="common">Barber pole worm</name>
    <dbReference type="NCBI Taxonomy" id="6289"/>
    <lineage>
        <taxon>Eukaryota</taxon>
        <taxon>Metazoa</taxon>
        <taxon>Ecdysozoa</taxon>
        <taxon>Nematoda</taxon>
        <taxon>Chromadorea</taxon>
        <taxon>Rhabditida</taxon>
        <taxon>Rhabditina</taxon>
        <taxon>Rhabditomorpha</taxon>
        <taxon>Strongyloidea</taxon>
        <taxon>Trichostrongylidae</taxon>
        <taxon>Haemonchus</taxon>
    </lineage>
</organism>
<dbReference type="InterPro" id="IPR036866">
    <property type="entry name" value="RibonucZ/Hydroxyglut_hydro"/>
</dbReference>
<dbReference type="PANTHER" id="PTHR23200">
    <property type="entry name" value="METALLO-BETA-LACTAMASE DOMAIN-CONTAINING PROTEIN 1"/>
    <property type="match status" value="1"/>
</dbReference>
<dbReference type="WBParaSite" id="HCON_00165560-00001">
    <property type="protein sequence ID" value="HCON_00165560-00001"/>
    <property type="gene ID" value="HCON_00165560"/>
</dbReference>
<feature type="chain" id="PRO_5029799852" evidence="1">
    <location>
        <begin position="21"/>
        <end position="428"/>
    </location>
</feature>
<dbReference type="SMART" id="SM00849">
    <property type="entry name" value="Lactamase_B"/>
    <property type="match status" value="1"/>
</dbReference>